<accession>A0A3S8U9D0</accession>
<dbReference type="KEGG" id="taw:EI545_16840"/>
<feature type="domain" description="Activator of Hsp90 ATPase homologue 1/2-like C-terminal" evidence="2">
    <location>
        <begin position="40"/>
        <end position="173"/>
    </location>
</feature>
<organism evidence="3 4">
    <name type="scientific">Tabrizicola piscis</name>
    <dbReference type="NCBI Taxonomy" id="2494374"/>
    <lineage>
        <taxon>Bacteria</taxon>
        <taxon>Pseudomonadati</taxon>
        <taxon>Pseudomonadota</taxon>
        <taxon>Alphaproteobacteria</taxon>
        <taxon>Rhodobacterales</taxon>
        <taxon>Paracoccaceae</taxon>
        <taxon>Tabrizicola</taxon>
    </lineage>
</organism>
<evidence type="ECO:0000313" key="4">
    <source>
        <dbReference type="Proteomes" id="UP000282002"/>
    </source>
</evidence>
<name>A0A3S8U9D0_9RHOB</name>
<comment type="similarity">
    <text evidence="1">Belongs to the AHA1 family.</text>
</comment>
<dbReference type="InterPro" id="IPR013538">
    <property type="entry name" value="ASHA1/2-like_C"/>
</dbReference>
<evidence type="ECO:0000313" key="3">
    <source>
        <dbReference type="EMBL" id="AZL60342.1"/>
    </source>
</evidence>
<keyword evidence="4" id="KW-1185">Reference proteome</keyword>
<dbReference type="SUPFAM" id="SSF55961">
    <property type="entry name" value="Bet v1-like"/>
    <property type="match status" value="2"/>
</dbReference>
<dbReference type="Gene3D" id="3.30.530.20">
    <property type="match status" value="2"/>
</dbReference>
<sequence length="341" mass="37412">MGWRSATPALKPFWKGPDMSATLQLSMVGETDLVLTRTFNASPALLWRALTDPAILPRWQWAQDWPMVQCDMDLREGGAFRWVWRTAPDRLMKVQGRFLTVKAPLRLVHTEVFDDDWTGGETTVTQTLTEIAPQTTRLSMTVRYPKPEARAAAAAGGMIPGMEEAYAKLDALFPRLLGELRGTDFRLVATGDRQITVTRSFAARKAAVLRAHTDPALLRRWMGSPDMPLAVCEMDARPGGGFRYVWVMQDGTRIALTGTILTLTDSSITHTEVFDPDWTGGPTTVVTTFTEQAGRTAVRVDITYATTPARDQVLASGMGEGMAGSYDLLEGLLAAGSSAQD</sequence>
<dbReference type="AlphaFoldDB" id="A0A3S8U9D0"/>
<evidence type="ECO:0000259" key="2">
    <source>
        <dbReference type="Pfam" id="PF08327"/>
    </source>
</evidence>
<dbReference type="Pfam" id="PF08327">
    <property type="entry name" value="AHSA1"/>
    <property type="match status" value="2"/>
</dbReference>
<protein>
    <recommendedName>
        <fullName evidence="2">Activator of Hsp90 ATPase homologue 1/2-like C-terminal domain-containing protein</fullName>
    </recommendedName>
</protein>
<proteinExistence type="inferred from homology"/>
<dbReference type="OrthoDB" id="9805228at2"/>
<dbReference type="InterPro" id="IPR023393">
    <property type="entry name" value="START-like_dom_sf"/>
</dbReference>
<feature type="domain" description="Activator of Hsp90 ATPase homologue 1/2-like C-terminal" evidence="2">
    <location>
        <begin position="206"/>
        <end position="333"/>
    </location>
</feature>
<evidence type="ECO:0000256" key="1">
    <source>
        <dbReference type="ARBA" id="ARBA00006817"/>
    </source>
</evidence>
<gene>
    <name evidence="3" type="ORF">EI545_16840</name>
</gene>
<dbReference type="Proteomes" id="UP000282002">
    <property type="component" value="Chromosome"/>
</dbReference>
<dbReference type="EMBL" id="CP034328">
    <property type="protein sequence ID" value="AZL60342.1"/>
    <property type="molecule type" value="Genomic_DNA"/>
</dbReference>
<reference evidence="3 4" key="1">
    <citation type="submission" date="2018-12" db="EMBL/GenBank/DDBJ databases">
        <title>Complete genome sequencing of Tabrizicola sp. K13M18.</title>
        <authorList>
            <person name="Bae J.-W."/>
        </authorList>
    </citation>
    <scope>NUCLEOTIDE SEQUENCE [LARGE SCALE GENOMIC DNA]</scope>
    <source>
        <strain evidence="3 4">K13M18</strain>
    </source>
</reference>